<organism evidence="1 2">
    <name type="scientific">Platanthera guangdongensis</name>
    <dbReference type="NCBI Taxonomy" id="2320717"/>
    <lineage>
        <taxon>Eukaryota</taxon>
        <taxon>Viridiplantae</taxon>
        <taxon>Streptophyta</taxon>
        <taxon>Embryophyta</taxon>
        <taxon>Tracheophyta</taxon>
        <taxon>Spermatophyta</taxon>
        <taxon>Magnoliopsida</taxon>
        <taxon>Liliopsida</taxon>
        <taxon>Asparagales</taxon>
        <taxon>Orchidaceae</taxon>
        <taxon>Orchidoideae</taxon>
        <taxon>Orchideae</taxon>
        <taxon>Orchidinae</taxon>
        <taxon>Platanthera</taxon>
    </lineage>
</organism>
<gene>
    <name evidence="1" type="ORF">KSP40_PGU016969</name>
</gene>
<proteinExistence type="predicted"/>
<dbReference type="Proteomes" id="UP001412067">
    <property type="component" value="Unassembled WGS sequence"/>
</dbReference>
<protein>
    <submittedName>
        <fullName evidence="1">Uncharacterized protein</fullName>
    </submittedName>
</protein>
<keyword evidence="2" id="KW-1185">Reference proteome</keyword>
<reference evidence="1 2" key="1">
    <citation type="journal article" date="2022" name="Nat. Plants">
        <title>Genomes of leafy and leafless Platanthera orchids illuminate the evolution of mycoheterotrophy.</title>
        <authorList>
            <person name="Li M.H."/>
            <person name="Liu K.W."/>
            <person name="Li Z."/>
            <person name="Lu H.C."/>
            <person name="Ye Q.L."/>
            <person name="Zhang D."/>
            <person name="Wang J.Y."/>
            <person name="Li Y.F."/>
            <person name="Zhong Z.M."/>
            <person name="Liu X."/>
            <person name="Yu X."/>
            <person name="Liu D.K."/>
            <person name="Tu X.D."/>
            <person name="Liu B."/>
            <person name="Hao Y."/>
            <person name="Liao X.Y."/>
            <person name="Jiang Y.T."/>
            <person name="Sun W.H."/>
            <person name="Chen J."/>
            <person name="Chen Y.Q."/>
            <person name="Ai Y."/>
            <person name="Zhai J.W."/>
            <person name="Wu S.S."/>
            <person name="Zhou Z."/>
            <person name="Hsiao Y.Y."/>
            <person name="Wu W.L."/>
            <person name="Chen Y.Y."/>
            <person name="Lin Y.F."/>
            <person name="Hsu J.L."/>
            <person name="Li C.Y."/>
            <person name="Wang Z.W."/>
            <person name="Zhao X."/>
            <person name="Zhong W.Y."/>
            <person name="Ma X.K."/>
            <person name="Ma L."/>
            <person name="Huang J."/>
            <person name="Chen G.Z."/>
            <person name="Huang M.Z."/>
            <person name="Huang L."/>
            <person name="Peng D.H."/>
            <person name="Luo Y.B."/>
            <person name="Zou S.Q."/>
            <person name="Chen S.P."/>
            <person name="Lan S."/>
            <person name="Tsai W.C."/>
            <person name="Van de Peer Y."/>
            <person name="Liu Z.J."/>
        </authorList>
    </citation>
    <scope>NUCLEOTIDE SEQUENCE [LARGE SCALE GENOMIC DNA]</scope>
    <source>
        <strain evidence="1">Lor288</strain>
    </source>
</reference>
<dbReference type="EMBL" id="JBBWWR010000007">
    <property type="protein sequence ID" value="KAK8963947.1"/>
    <property type="molecule type" value="Genomic_DNA"/>
</dbReference>
<evidence type="ECO:0000313" key="1">
    <source>
        <dbReference type="EMBL" id="KAK8963947.1"/>
    </source>
</evidence>
<sequence>MAREEEELVGGTMNERGTGIMCWRRVRHENDPESVVGGVVRWLEEGLCDLRQKTARAAGARKEGRATLLSRSSAITFLCPSSSRSSPAPSFSHRLLSCRTANGAPTDCRIVVGRISMSANGNKGFLPPSSIFVSRPRRLFHGQSPFPLHYDWFSPTLAFFLPVESWP</sequence>
<evidence type="ECO:0000313" key="2">
    <source>
        <dbReference type="Proteomes" id="UP001412067"/>
    </source>
</evidence>
<accession>A0ABR2MIH3</accession>
<comment type="caution">
    <text evidence="1">The sequence shown here is derived from an EMBL/GenBank/DDBJ whole genome shotgun (WGS) entry which is preliminary data.</text>
</comment>
<name>A0ABR2MIH3_9ASPA</name>